<reference evidence="2" key="1">
    <citation type="submission" date="2022-11" db="EMBL/GenBank/DDBJ databases">
        <authorList>
            <person name="Morgan W.R."/>
            <person name="Tartar A."/>
        </authorList>
    </citation>
    <scope>NUCLEOTIDE SEQUENCE</scope>
    <source>
        <strain evidence="2">ARSEF 373</strain>
    </source>
</reference>
<name>A0AAV2ZD78_9STRA</name>
<evidence type="ECO:0000313" key="3">
    <source>
        <dbReference type="Proteomes" id="UP001146120"/>
    </source>
</evidence>
<gene>
    <name evidence="2" type="ORF">N0F65_007575</name>
</gene>
<sequence>MTSIERPILARSSTVPAGQGHMTVAGAFGISLPKLRIPSESEMNGPSRMHATPLAPSPTIRSPLRGSLQAAFPSPVVPNTMLVCPPIDTTVRARTPKDMGDLRSPSSPSSYPPFGMSHLLHAAEHCRSGGSGMPRKRSLSETPQAPALPSLVSKMQSIGYAMEPSCDQPALKRTRSDCSAFTHARMTAFNAAPVSSMPATYSSAPPSSGMPTHSLQSATPSVWERVVATGKFPAEICLNEGTTSGNKNVDMPSEYPSSPTNSRGESFNALSIKNIMNDDKASRSPSPKKRSLKRSDYSQHGVVRSGRWSTEEENYAKAMIDAFKSGYLPLHGNVSLRKFLSEVLVCHPMRVSKKFVGYVRKYHWYRIAAGKCDPELKHQALQNLCRLERIFWTSLQQNNDWPLPAASGSC</sequence>
<accession>A0AAV2ZD78</accession>
<dbReference type="PANTHER" id="PTHR35213">
    <property type="entry name" value="RING-TYPE DOMAIN-CONTAINING PROTEIN-RELATED"/>
    <property type="match status" value="1"/>
</dbReference>
<protein>
    <submittedName>
        <fullName evidence="2">Uncharacterized protein</fullName>
    </submittedName>
</protein>
<organism evidence="2 3">
    <name type="scientific">Lagenidium giganteum</name>
    <dbReference type="NCBI Taxonomy" id="4803"/>
    <lineage>
        <taxon>Eukaryota</taxon>
        <taxon>Sar</taxon>
        <taxon>Stramenopiles</taxon>
        <taxon>Oomycota</taxon>
        <taxon>Peronosporomycetes</taxon>
        <taxon>Pythiales</taxon>
        <taxon>Pythiaceae</taxon>
    </lineage>
</organism>
<reference evidence="2" key="2">
    <citation type="journal article" date="2023" name="Microbiol Resour">
        <title>Decontamination and Annotation of the Draft Genome Sequence of the Oomycete Lagenidium giganteum ARSEF 373.</title>
        <authorList>
            <person name="Morgan W.R."/>
            <person name="Tartar A."/>
        </authorList>
    </citation>
    <scope>NUCLEOTIDE SEQUENCE</scope>
    <source>
        <strain evidence="2">ARSEF 373</strain>
    </source>
</reference>
<comment type="caution">
    <text evidence="2">The sequence shown here is derived from an EMBL/GenBank/DDBJ whole genome shotgun (WGS) entry which is preliminary data.</text>
</comment>
<dbReference type="EMBL" id="DAKRPA010000001">
    <property type="protein sequence ID" value="DBA05413.1"/>
    <property type="molecule type" value="Genomic_DNA"/>
</dbReference>
<feature type="compositionally biased region" description="Polar residues" evidence="1">
    <location>
        <begin position="255"/>
        <end position="264"/>
    </location>
</feature>
<evidence type="ECO:0000313" key="2">
    <source>
        <dbReference type="EMBL" id="DBA05413.1"/>
    </source>
</evidence>
<proteinExistence type="predicted"/>
<dbReference type="AlphaFoldDB" id="A0AAV2ZD78"/>
<feature type="region of interest" description="Disordered" evidence="1">
    <location>
        <begin position="238"/>
        <end position="264"/>
    </location>
</feature>
<evidence type="ECO:0000256" key="1">
    <source>
        <dbReference type="SAM" id="MobiDB-lite"/>
    </source>
</evidence>
<keyword evidence="3" id="KW-1185">Reference proteome</keyword>
<feature type="region of interest" description="Disordered" evidence="1">
    <location>
        <begin position="276"/>
        <end position="298"/>
    </location>
</feature>
<dbReference type="Proteomes" id="UP001146120">
    <property type="component" value="Unassembled WGS sequence"/>
</dbReference>
<dbReference type="PANTHER" id="PTHR35213:SF3">
    <property type="entry name" value="MYB-LIKE DOMAIN-CONTAINING PROTEIN"/>
    <property type="match status" value="1"/>
</dbReference>